<reference evidence="2" key="2">
    <citation type="journal article" date="2023" name="Syst. Appl. Microbiol.">
        <title>Govania unica gen. nov., sp. nov., a rare biosphere bacterium that represents a novel family in the class Alphaproteobacteria.</title>
        <authorList>
            <person name="Vandamme P."/>
            <person name="Peeters C."/>
            <person name="Hettiarachchi A."/>
            <person name="Cnockaert M."/>
            <person name="Carlier A."/>
        </authorList>
    </citation>
    <scope>NUCLEOTIDE SEQUENCE</scope>
    <source>
        <strain evidence="2">LMG 31809</strain>
    </source>
</reference>
<sequence>MGAYLLVFLSFLGAGAALAVDVVRVVDAKTIMVRSATGEPLSVTVQGILVPDSEDADCEAEEAKAEQARVYVEKVMTGTVHLSNIHPIAGSDAVTADVQLDSMVPLAGLLTAQGYARYARDGNDDWCDG</sequence>
<name>A0A9X3Z8P3_9PROT</name>
<accession>A0A9X3Z8P3</accession>
<organism evidence="2 3">
    <name type="scientific">Govanella unica</name>
    <dbReference type="NCBI Taxonomy" id="2975056"/>
    <lineage>
        <taxon>Bacteria</taxon>
        <taxon>Pseudomonadati</taxon>
        <taxon>Pseudomonadota</taxon>
        <taxon>Alphaproteobacteria</taxon>
        <taxon>Emcibacterales</taxon>
        <taxon>Govanellaceae</taxon>
        <taxon>Govanella</taxon>
    </lineage>
</organism>
<gene>
    <name evidence="2" type="ORF">NYP16_14010</name>
</gene>
<dbReference type="EMBL" id="JANWOI010000005">
    <property type="protein sequence ID" value="MDA5195064.1"/>
    <property type="molecule type" value="Genomic_DNA"/>
</dbReference>
<feature type="signal peptide" evidence="1">
    <location>
        <begin position="1"/>
        <end position="19"/>
    </location>
</feature>
<evidence type="ECO:0000313" key="3">
    <source>
        <dbReference type="Proteomes" id="UP001141619"/>
    </source>
</evidence>
<dbReference type="RefSeq" id="WP_274944777.1">
    <property type="nucleotide sequence ID" value="NZ_JANWOI010000005.1"/>
</dbReference>
<evidence type="ECO:0000313" key="2">
    <source>
        <dbReference type="EMBL" id="MDA5195064.1"/>
    </source>
</evidence>
<evidence type="ECO:0008006" key="4">
    <source>
        <dbReference type="Google" id="ProtNLM"/>
    </source>
</evidence>
<reference evidence="2" key="1">
    <citation type="submission" date="2022-08" db="EMBL/GenBank/DDBJ databases">
        <authorList>
            <person name="Vandamme P."/>
            <person name="Hettiarachchi A."/>
            <person name="Peeters C."/>
            <person name="Cnockaert M."/>
            <person name="Carlier A."/>
        </authorList>
    </citation>
    <scope>NUCLEOTIDE SEQUENCE</scope>
    <source>
        <strain evidence="2">LMG 31809</strain>
    </source>
</reference>
<dbReference type="InterPro" id="IPR035437">
    <property type="entry name" value="SNase_OB-fold_sf"/>
</dbReference>
<comment type="caution">
    <text evidence="2">The sequence shown here is derived from an EMBL/GenBank/DDBJ whole genome shotgun (WGS) entry which is preliminary data.</text>
</comment>
<protein>
    <recommendedName>
        <fullName evidence="4">TNase-like domain-containing protein</fullName>
    </recommendedName>
</protein>
<dbReference type="SUPFAM" id="SSF50199">
    <property type="entry name" value="Staphylococcal nuclease"/>
    <property type="match status" value="1"/>
</dbReference>
<feature type="chain" id="PRO_5040831836" description="TNase-like domain-containing protein" evidence="1">
    <location>
        <begin position="20"/>
        <end position="129"/>
    </location>
</feature>
<proteinExistence type="predicted"/>
<dbReference type="Gene3D" id="2.40.50.90">
    <property type="match status" value="1"/>
</dbReference>
<dbReference type="AlphaFoldDB" id="A0A9X3Z8P3"/>
<keyword evidence="1" id="KW-0732">Signal</keyword>
<keyword evidence="3" id="KW-1185">Reference proteome</keyword>
<dbReference type="Proteomes" id="UP001141619">
    <property type="component" value="Unassembled WGS sequence"/>
</dbReference>
<evidence type="ECO:0000256" key="1">
    <source>
        <dbReference type="SAM" id="SignalP"/>
    </source>
</evidence>